<accession>A0AA92W542</accession>
<keyword evidence="1" id="KW-0472">Membrane</keyword>
<dbReference type="RefSeq" id="WP_118066813.1">
    <property type="nucleotide sequence ID" value="NZ_QSAG01000056.1"/>
</dbReference>
<dbReference type="Proteomes" id="UP000283785">
    <property type="component" value="Unassembled WGS sequence"/>
</dbReference>
<comment type="caution">
    <text evidence="2">The sequence shown here is derived from an EMBL/GenBank/DDBJ whole genome shotgun (WGS) entry which is preliminary data.</text>
</comment>
<sequence>MLSGQDAHPVFHYCIKPKAASSDKWRNFYSFLSARMPWLKRKALAVKAWISYVYHKMYRSDNGRKFFTLVLVICMLVFQVVDFHAAKEACSFQVEWAAKGKALSLTPYDIGLPGIDGEVELGPKSFMENILYPFQTSLWVYMVALMMTLLLFSYRLADLNPTHGRYGLSVQAASTCSWDEKQVAQLVKAWGWSRPAVLAFVDQLQKYEILEVCNMVTSEVDKKTSVPKRIKMLLEKRKIWD</sequence>
<gene>
    <name evidence="2" type="ORF">DWV76_15660</name>
</gene>
<keyword evidence="1" id="KW-0812">Transmembrane</keyword>
<name>A0AA92W542_9BACT</name>
<reference evidence="2 3" key="1">
    <citation type="submission" date="2018-08" db="EMBL/GenBank/DDBJ databases">
        <title>A genome reference for cultivated species of the human gut microbiota.</title>
        <authorList>
            <person name="Zou Y."/>
            <person name="Xue W."/>
            <person name="Luo G."/>
        </authorList>
    </citation>
    <scope>NUCLEOTIDE SEQUENCE [LARGE SCALE GENOMIC DNA]</scope>
    <source>
        <strain evidence="2 3">AF12-50</strain>
    </source>
</reference>
<evidence type="ECO:0000313" key="2">
    <source>
        <dbReference type="EMBL" id="RGW39415.1"/>
    </source>
</evidence>
<proteinExistence type="predicted"/>
<organism evidence="2 3">
    <name type="scientific">Segatella copri</name>
    <dbReference type="NCBI Taxonomy" id="165179"/>
    <lineage>
        <taxon>Bacteria</taxon>
        <taxon>Pseudomonadati</taxon>
        <taxon>Bacteroidota</taxon>
        <taxon>Bacteroidia</taxon>
        <taxon>Bacteroidales</taxon>
        <taxon>Prevotellaceae</taxon>
        <taxon>Segatella</taxon>
    </lineage>
</organism>
<evidence type="ECO:0000256" key="1">
    <source>
        <dbReference type="SAM" id="Phobius"/>
    </source>
</evidence>
<protein>
    <submittedName>
        <fullName evidence="2">Uncharacterized protein</fullName>
    </submittedName>
</protein>
<feature type="transmembrane region" description="Helical" evidence="1">
    <location>
        <begin position="138"/>
        <end position="157"/>
    </location>
</feature>
<keyword evidence="1" id="KW-1133">Transmembrane helix</keyword>
<evidence type="ECO:0000313" key="3">
    <source>
        <dbReference type="Proteomes" id="UP000283785"/>
    </source>
</evidence>
<dbReference type="EMBL" id="QSAG01000056">
    <property type="protein sequence ID" value="RGW39415.1"/>
    <property type="molecule type" value="Genomic_DNA"/>
</dbReference>
<feature type="transmembrane region" description="Helical" evidence="1">
    <location>
        <begin position="66"/>
        <end position="86"/>
    </location>
</feature>
<dbReference type="AlphaFoldDB" id="A0AA92W542"/>